<evidence type="ECO:0000256" key="5">
    <source>
        <dbReference type="ARBA" id="ARBA00022989"/>
    </source>
</evidence>
<keyword evidence="6 8" id="KW-0472">Membrane</keyword>
<evidence type="ECO:0000256" key="2">
    <source>
        <dbReference type="ARBA" id="ARBA00022448"/>
    </source>
</evidence>
<evidence type="ECO:0000313" key="9">
    <source>
        <dbReference type="EMBL" id="CAG5135496.1"/>
    </source>
</evidence>
<dbReference type="GO" id="GO:0015293">
    <property type="term" value="F:symporter activity"/>
    <property type="evidence" value="ECO:0007669"/>
    <property type="project" value="UniProtKB-KW"/>
</dbReference>
<evidence type="ECO:0000256" key="4">
    <source>
        <dbReference type="ARBA" id="ARBA00022847"/>
    </source>
</evidence>
<feature type="transmembrane region" description="Helical" evidence="8">
    <location>
        <begin position="430"/>
        <end position="449"/>
    </location>
</feature>
<reference evidence="9" key="1">
    <citation type="submission" date="2021-04" db="EMBL/GenBank/DDBJ databases">
        <authorList>
            <consortium name="Molecular Ecology Group"/>
        </authorList>
    </citation>
    <scope>NUCLEOTIDE SEQUENCE</scope>
</reference>
<dbReference type="PANTHER" id="PTHR11662">
    <property type="entry name" value="SOLUTE CARRIER FAMILY 17"/>
    <property type="match status" value="1"/>
</dbReference>
<comment type="subcellular location">
    <subcellularLocation>
        <location evidence="1">Membrane</location>
        <topology evidence="1">Multi-pass membrane protein</topology>
    </subcellularLocation>
</comment>
<gene>
    <name evidence="9" type="ORF">CUNI_LOCUS21054</name>
</gene>
<evidence type="ECO:0000256" key="1">
    <source>
        <dbReference type="ARBA" id="ARBA00004141"/>
    </source>
</evidence>
<comment type="caution">
    <text evidence="9">The sequence shown here is derived from an EMBL/GenBank/DDBJ whole genome shotgun (WGS) entry which is preliminary data.</text>
</comment>
<keyword evidence="5 8" id="KW-1133">Transmembrane helix</keyword>
<dbReference type="PANTHER" id="PTHR11662:SF399">
    <property type="entry name" value="FI19708P1-RELATED"/>
    <property type="match status" value="1"/>
</dbReference>
<feature type="transmembrane region" description="Helical" evidence="8">
    <location>
        <begin position="401"/>
        <end position="423"/>
    </location>
</feature>
<keyword evidence="3 8" id="KW-0812">Transmembrane</keyword>
<dbReference type="EMBL" id="CAJHNH020008368">
    <property type="protein sequence ID" value="CAG5135496.1"/>
    <property type="molecule type" value="Genomic_DNA"/>
</dbReference>
<evidence type="ECO:0000256" key="8">
    <source>
        <dbReference type="SAM" id="Phobius"/>
    </source>
</evidence>
<dbReference type="InterPro" id="IPR050382">
    <property type="entry name" value="MFS_Na/Anion_cotransporter"/>
</dbReference>
<feature type="transmembrane region" description="Helical" evidence="8">
    <location>
        <begin position="672"/>
        <end position="695"/>
    </location>
</feature>
<evidence type="ECO:0008006" key="11">
    <source>
        <dbReference type="Google" id="ProtNLM"/>
    </source>
</evidence>
<dbReference type="InterPro" id="IPR011701">
    <property type="entry name" value="MFS"/>
</dbReference>
<feature type="transmembrane region" description="Helical" evidence="8">
    <location>
        <begin position="641"/>
        <end position="666"/>
    </location>
</feature>
<evidence type="ECO:0000256" key="7">
    <source>
        <dbReference type="SAM" id="MobiDB-lite"/>
    </source>
</evidence>
<accession>A0A8S4A956</accession>
<protein>
    <recommendedName>
        <fullName evidence="11">Major facilitator superfamily (MFS) profile domain-containing protein</fullName>
    </recommendedName>
</protein>
<organism evidence="9 10">
    <name type="scientific">Candidula unifasciata</name>
    <dbReference type="NCBI Taxonomy" id="100452"/>
    <lineage>
        <taxon>Eukaryota</taxon>
        <taxon>Metazoa</taxon>
        <taxon>Spiralia</taxon>
        <taxon>Lophotrochozoa</taxon>
        <taxon>Mollusca</taxon>
        <taxon>Gastropoda</taxon>
        <taxon>Heterobranchia</taxon>
        <taxon>Euthyneura</taxon>
        <taxon>Panpulmonata</taxon>
        <taxon>Eupulmonata</taxon>
        <taxon>Stylommatophora</taxon>
        <taxon>Helicina</taxon>
        <taxon>Helicoidea</taxon>
        <taxon>Geomitridae</taxon>
        <taxon>Candidula</taxon>
    </lineage>
</organism>
<dbReference type="Gene3D" id="1.20.1250.20">
    <property type="entry name" value="MFS general substrate transporter like domains"/>
    <property type="match status" value="2"/>
</dbReference>
<evidence type="ECO:0000256" key="3">
    <source>
        <dbReference type="ARBA" id="ARBA00022692"/>
    </source>
</evidence>
<feature type="compositionally biased region" description="Basic and acidic residues" evidence="7">
    <location>
        <begin position="726"/>
        <end position="735"/>
    </location>
</feature>
<keyword evidence="2" id="KW-0813">Transport</keyword>
<evidence type="ECO:0000256" key="6">
    <source>
        <dbReference type="ARBA" id="ARBA00023136"/>
    </source>
</evidence>
<feature type="region of interest" description="Disordered" evidence="7">
    <location>
        <begin position="726"/>
        <end position="745"/>
    </location>
</feature>
<dbReference type="SUPFAM" id="SSF103473">
    <property type="entry name" value="MFS general substrate transporter"/>
    <property type="match status" value="1"/>
</dbReference>
<dbReference type="Proteomes" id="UP000678393">
    <property type="component" value="Unassembled WGS sequence"/>
</dbReference>
<evidence type="ECO:0000313" key="10">
    <source>
        <dbReference type="Proteomes" id="UP000678393"/>
    </source>
</evidence>
<feature type="transmembrane region" description="Helical" evidence="8">
    <location>
        <begin position="455"/>
        <end position="478"/>
    </location>
</feature>
<name>A0A8S4A956_9EUPU</name>
<feature type="transmembrane region" description="Helical" evidence="8">
    <location>
        <begin position="490"/>
        <end position="509"/>
    </location>
</feature>
<sequence length="784" mass="86782">MRTFVNAVMKEPALLIKLHYLPEAAGAINTGIDYYNVHERKQHIHLTGPVDWVTDPGPQSSPPDLIKSEGIGNGGYRYRYILQTDASTRSCKEDGEVRNKESVDNCVSENLNDSCKTERLNSNRIKQLECSCDVFRHRSHSFHGGATSQRLGANSRCYNLDDIYVHNEEVSVNSLKFHGNINCNDSNLENRTNECSQQQNTQIQEVICSNYSKFPPVKFDVDKNISKSISKGGLNQSLEDNIQCSMQQPCSFDVSSNNFPNNLSFPTHDNNIQLRSKLDKCNSLCRANYNFASEKTPELDAPQLPCQEENNDRASQKKESSIRQPFLAKYLSCRWKLAYLCFLARFIQTSLRQCMGIAVIGMTIKSSTGDAVSATNSTYNSSDVEVPHTIQEFQWSSVYEGVILASFNMGSIVTPIIVGYVTTRHGGRKLMSACLLFGGTFTVLLPVAAKADPAFIIVFRILTGMALSGTDSLIQGMWSQWAPVYEKASLSACAYSGSLCFLLAPIWFINVHDRPEDHPQITKQELAIITFSKQPEHFHHYKKDGLFSSLPFVGRFISGAIAGYVSDWMLRKGVSTVRTRKCFQAMGCWGCAVCSLAIAFVPDLSTVWSVLLLVLALSCQDLTSVAFRINLLDIAPRYAGILNGVASTIATVTSLPAPVITSLLISGGSRQGWQTLFCVVAVLNTLGGALFVIFAKGEIQDWAHSKPRSDNTNSVTDVVFTVEDSRDVQPTESKDKQRKSLPSNLYQPCKQQSANAVRRVTLDFGSIVKTVQNHSFSNLALADL</sequence>
<proteinExistence type="predicted"/>
<feature type="transmembrane region" description="Helical" evidence="8">
    <location>
        <begin position="552"/>
        <end position="570"/>
    </location>
</feature>
<dbReference type="Pfam" id="PF07690">
    <property type="entry name" value="MFS_1"/>
    <property type="match status" value="1"/>
</dbReference>
<feature type="transmembrane region" description="Helical" evidence="8">
    <location>
        <begin position="607"/>
        <end position="629"/>
    </location>
</feature>
<dbReference type="AlphaFoldDB" id="A0A8S4A956"/>
<feature type="transmembrane region" description="Helical" evidence="8">
    <location>
        <begin position="582"/>
        <end position="601"/>
    </location>
</feature>
<dbReference type="FunFam" id="1.20.1250.20:FF:000003">
    <property type="entry name" value="Solute carrier family 17 member 3"/>
    <property type="match status" value="1"/>
</dbReference>
<dbReference type="InterPro" id="IPR036259">
    <property type="entry name" value="MFS_trans_sf"/>
</dbReference>
<dbReference type="OrthoDB" id="6145895at2759"/>
<keyword evidence="10" id="KW-1185">Reference proteome</keyword>
<dbReference type="GO" id="GO:0016020">
    <property type="term" value="C:membrane"/>
    <property type="evidence" value="ECO:0007669"/>
    <property type="project" value="UniProtKB-SubCell"/>
</dbReference>
<keyword evidence="4" id="KW-0769">Symport</keyword>